<feature type="compositionally biased region" description="Basic and acidic residues" evidence="7">
    <location>
        <begin position="1059"/>
        <end position="1073"/>
    </location>
</feature>
<keyword evidence="2" id="KW-0677">Repeat</keyword>
<feature type="domain" description="C2H2-type" evidence="8">
    <location>
        <begin position="1037"/>
        <end position="1065"/>
    </location>
</feature>
<proteinExistence type="predicted"/>
<feature type="domain" description="MADF" evidence="9">
    <location>
        <begin position="5"/>
        <end position="85"/>
    </location>
</feature>
<accession>A0A1I8N9K5</accession>
<evidence type="ECO:0000256" key="1">
    <source>
        <dbReference type="ARBA" id="ARBA00022723"/>
    </source>
</evidence>
<dbReference type="SMART" id="SM00868">
    <property type="entry name" value="zf-AD"/>
    <property type="match status" value="1"/>
</dbReference>
<protein>
    <recommendedName>
        <fullName evidence="12">Transcription factor Adf-1</fullName>
    </recommendedName>
</protein>
<feature type="domain" description="C2H2-type" evidence="8">
    <location>
        <begin position="798"/>
        <end position="827"/>
    </location>
</feature>
<feature type="binding site" evidence="6">
    <location>
        <position position="547"/>
    </location>
    <ligand>
        <name>Zn(2+)</name>
        <dbReference type="ChEBI" id="CHEBI:29105"/>
    </ligand>
</feature>
<feature type="domain" description="C2H2-type" evidence="8">
    <location>
        <begin position="862"/>
        <end position="889"/>
    </location>
</feature>
<evidence type="ECO:0000256" key="7">
    <source>
        <dbReference type="SAM" id="MobiDB-lite"/>
    </source>
</evidence>
<feature type="compositionally biased region" description="Low complexity" evidence="7">
    <location>
        <begin position="743"/>
        <end position="762"/>
    </location>
</feature>
<sequence length="1149" mass="137029">MFEFQLLAEIERRPFIYNKNNVNYRNKRRKLKAWREIATNLGKSVQHCRLRWKTLRERYVKDLKTAPNSSWKYFNAMSFLKEYLLSTGEIVDIENKADSGDLLLAIIEEVQRYRFLYDPDHRDYDNEKLKDEAWLRIARAVESQAEECRMHWKSLCEQFKTAYKNEDRTMWKPYYTGMLFMVDFLNTESPPSTPIIIPATSNKPKTMVICNQGGEDFNELLIKCVKKYTILFDHNHIDYNSKELKDQAWSKIANELCESVEKCQIRWRSFRERFIIYIKKNKDPEKCPWKYANMMEFLRKYISEYEMKMTSADFDPNREPFEYILIEEVKKYPCIYDRSNLYYHNREVKDQVWCQIAVCAQNTEERCRGRWKSLRDRFVKEYFRVVSIGDESSWKYYNDMRFLLNYLDTVKSDEEKLERTFENKLISEVRKYEYMYNRDHLDGRNKELRQRTWTRIATVVGASAEQCKRRWKSLRDVALKEHWKKLQDRNYISVWKHMENMMFVTLYTVPQRKVDYSFAREPASPSPQPTPPSTKKINQREMYCRTCVQQIRKEDGTSINNATSYDIFETVDLIEMLRMCLNQNIQSADEYPQSICEKCYNKILDFCQFKLMCKNSLEKFNDLVKNTKQMSAANNNFGDSMDRDNDNNNNNSMDFSTDEKFADNEGLLHQVKCEIYEVEDSMENVNYCSRFDNKDGVESNDDDVHPRIKIELDEYKITDPLAIENNLSCEKAQTREDDAHKSSQTSTKMTTANTSTPTNSYSTRKPPYKCDLCSKVFTLYFRLQAHRRQHKFSMAQDYRCTYEKCLRSFATIERLQMHLDDHKNEHSFKCNVGDCEKVYNTHYNLNQHKMSAHKCEKEKPVYACEKCGKTYENAIQLKAHRYIHKDDSLWPYVCDEPGCKAKFKTLSLYRIHKRRHSGIKNHICQYCGQGKYTAGELNRHMNIHTFARKYPCPHCPMVCKSSAYRRLHIRKVHKQPEEYPCRRCDAQFASDLSRKHHELSHKGVIGYPCDECDQIFKWKTALKRHKNQSHTGEERPFECDICGKQFVWRKSVKKHKETCHKEDNDSTLKEQRHSYHKAKDKSEDVEATDKVTTIRDDVSNDTPIIVETNDVSYAEEEDDDLLMVDIVEDVEYLIEEDENYVEYLLEEIE</sequence>
<dbReference type="PROSITE" id="PS51915">
    <property type="entry name" value="ZAD"/>
    <property type="match status" value="1"/>
</dbReference>
<feature type="binding site" evidence="6">
    <location>
        <position position="596"/>
    </location>
    <ligand>
        <name>Zn(2+)</name>
        <dbReference type="ChEBI" id="CHEBI:29105"/>
    </ligand>
</feature>
<dbReference type="PROSITE" id="PS51029">
    <property type="entry name" value="MADF"/>
    <property type="match status" value="5"/>
</dbReference>
<dbReference type="Pfam" id="PF07776">
    <property type="entry name" value="zf-AD"/>
    <property type="match status" value="1"/>
</dbReference>
<organism evidence="11">
    <name type="scientific">Musca domestica</name>
    <name type="common">House fly</name>
    <dbReference type="NCBI Taxonomy" id="7370"/>
    <lineage>
        <taxon>Eukaryota</taxon>
        <taxon>Metazoa</taxon>
        <taxon>Ecdysozoa</taxon>
        <taxon>Arthropoda</taxon>
        <taxon>Hexapoda</taxon>
        <taxon>Insecta</taxon>
        <taxon>Pterygota</taxon>
        <taxon>Neoptera</taxon>
        <taxon>Endopterygota</taxon>
        <taxon>Diptera</taxon>
        <taxon>Brachycera</taxon>
        <taxon>Muscomorpha</taxon>
        <taxon>Muscoidea</taxon>
        <taxon>Muscidae</taxon>
        <taxon>Musca</taxon>
    </lineage>
</organism>
<evidence type="ECO:0008006" key="12">
    <source>
        <dbReference type="Google" id="ProtNLM"/>
    </source>
</evidence>
<dbReference type="Gene3D" id="3.30.160.60">
    <property type="entry name" value="Classic Zinc Finger"/>
    <property type="match status" value="6"/>
</dbReference>
<dbReference type="GO" id="GO:0005667">
    <property type="term" value="C:transcription regulator complex"/>
    <property type="evidence" value="ECO:0007669"/>
    <property type="project" value="TreeGrafter"/>
</dbReference>
<feature type="domain" description="MADF" evidence="9">
    <location>
        <begin position="105"/>
        <end position="186"/>
    </location>
</feature>
<feature type="binding site" evidence="6">
    <location>
        <position position="599"/>
    </location>
    <ligand>
        <name>Zn(2+)</name>
        <dbReference type="ChEBI" id="CHEBI:29105"/>
    </ligand>
</feature>
<dbReference type="SUPFAM" id="SSF57716">
    <property type="entry name" value="Glucocorticoid receptor-like (DNA-binding domain)"/>
    <property type="match status" value="1"/>
</dbReference>
<dbReference type="GO" id="GO:0005634">
    <property type="term" value="C:nucleus"/>
    <property type="evidence" value="ECO:0007669"/>
    <property type="project" value="InterPro"/>
</dbReference>
<dbReference type="SMART" id="SM00595">
    <property type="entry name" value="MADF"/>
    <property type="match status" value="5"/>
</dbReference>
<dbReference type="FunFam" id="3.30.160.60:FF:000110">
    <property type="entry name" value="Zinc finger protein-like"/>
    <property type="match status" value="1"/>
</dbReference>
<dbReference type="InterPro" id="IPR013087">
    <property type="entry name" value="Znf_C2H2_type"/>
</dbReference>
<keyword evidence="1 6" id="KW-0479">Metal-binding</keyword>
<feature type="binding site" evidence="6">
    <location>
        <position position="544"/>
    </location>
    <ligand>
        <name>Zn(2+)</name>
        <dbReference type="ChEBI" id="CHEBI:29105"/>
    </ligand>
</feature>
<dbReference type="OrthoDB" id="6081971at2759"/>
<feature type="domain" description="C2H2-type" evidence="8">
    <location>
        <begin position="1007"/>
        <end position="1035"/>
    </location>
</feature>
<feature type="region of interest" description="Disordered" evidence="7">
    <location>
        <begin position="733"/>
        <end position="762"/>
    </location>
</feature>
<dbReference type="SUPFAM" id="SSF57667">
    <property type="entry name" value="beta-beta-alpha zinc fingers"/>
    <property type="match status" value="5"/>
</dbReference>
<gene>
    <name evidence="11" type="primary">101890092</name>
</gene>
<dbReference type="InterPro" id="IPR006578">
    <property type="entry name" value="MADF-dom"/>
</dbReference>
<feature type="domain" description="C2H2-type" evidence="8">
    <location>
        <begin position="828"/>
        <end position="858"/>
    </location>
</feature>
<feature type="domain" description="ZAD" evidence="10">
    <location>
        <begin position="542"/>
        <end position="623"/>
    </location>
</feature>
<dbReference type="VEuPathDB" id="VectorBase:MDOMA2_020828"/>
<dbReference type="eggNOG" id="KOG1721">
    <property type="taxonomic scope" value="Eukaryota"/>
</dbReference>
<evidence type="ECO:0000259" key="8">
    <source>
        <dbReference type="PROSITE" id="PS50157"/>
    </source>
</evidence>
<feature type="domain" description="C2H2-type" evidence="8">
    <location>
        <begin position="892"/>
        <end position="921"/>
    </location>
</feature>
<evidence type="ECO:0000256" key="2">
    <source>
        <dbReference type="ARBA" id="ARBA00022737"/>
    </source>
</evidence>
<name>A0A1I8N9K5_MUSDO</name>
<dbReference type="InterPro" id="IPR036236">
    <property type="entry name" value="Znf_C2H2_sf"/>
</dbReference>
<dbReference type="AlphaFoldDB" id="A0A1I8N9K5"/>
<evidence type="ECO:0000256" key="6">
    <source>
        <dbReference type="PROSITE-ProRule" id="PRU01263"/>
    </source>
</evidence>
<dbReference type="EnsemblMetazoa" id="MDOA012996-RA">
    <property type="protein sequence ID" value="MDOA012996-PA"/>
    <property type="gene ID" value="MDOA012996"/>
</dbReference>
<dbReference type="Pfam" id="PF00096">
    <property type="entry name" value="zf-C2H2"/>
    <property type="match status" value="2"/>
</dbReference>
<dbReference type="SMART" id="SM00355">
    <property type="entry name" value="ZnF_C2H2"/>
    <property type="match status" value="10"/>
</dbReference>
<dbReference type="PROSITE" id="PS50157">
    <property type="entry name" value="ZINC_FINGER_C2H2_2"/>
    <property type="match status" value="8"/>
</dbReference>
<evidence type="ECO:0000256" key="3">
    <source>
        <dbReference type="ARBA" id="ARBA00022771"/>
    </source>
</evidence>
<dbReference type="Pfam" id="PF10545">
    <property type="entry name" value="MADF_DNA_bdg"/>
    <property type="match status" value="5"/>
</dbReference>
<dbReference type="VEuPathDB" id="VectorBase:MDOA012996"/>
<dbReference type="GO" id="GO:0006357">
    <property type="term" value="P:regulation of transcription by RNA polymerase II"/>
    <property type="evidence" value="ECO:0007669"/>
    <property type="project" value="TreeGrafter"/>
</dbReference>
<feature type="domain" description="C2H2-type" evidence="8">
    <location>
        <begin position="922"/>
        <end position="949"/>
    </location>
</feature>
<dbReference type="PANTHER" id="PTHR12243">
    <property type="entry name" value="MADF DOMAIN TRANSCRIPTION FACTOR"/>
    <property type="match status" value="1"/>
</dbReference>
<dbReference type="InterPro" id="IPR039353">
    <property type="entry name" value="TF_Adf1"/>
</dbReference>
<feature type="domain" description="C2H2-type" evidence="8">
    <location>
        <begin position="768"/>
        <end position="790"/>
    </location>
</feature>
<dbReference type="GO" id="GO:0008270">
    <property type="term" value="F:zinc ion binding"/>
    <property type="evidence" value="ECO:0007669"/>
    <property type="project" value="UniProtKB-UniRule"/>
</dbReference>
<feature type="domain" description="MADF" evidence="9">
    <location>
        <begin position="324"/>
        <end position="408"/>
    </location>
</feature>
<evidence type="ECO:0000259" key="10">
    <source>
        <dbReference type="PROSITE" id="PS51915"/>
    </source>
</evidence>
<dbReference type="InterPro" id="IPR012934">
    <property type="entry name" value="Znf_AD"/>
</dbReference>
<feature type="domain" description="MADF" evidence="9">
    <location>
        <begin position="220"/>
        <end position="303"/>
    </location>
</feature>
<feature type="domain" description="MADF" evidence="9">
    <location>
        <begin position="424"/>
        <end position="509"/>
    </location>
</feature>
<dbReference type="PANTHER" id="PTHR12243:SF60">
    <property type="entry name" value="SI:CH211-15D5.12-RELATED"/>
    <property type="match status" value="1"/>
</dbReference>
<evidence type="ECO:0000256" key="4">
    <source>
        <dbReference type="ARBA" id="ARBA00022833"/>
    </source>
</evidence>
<dbReference type="Gene3D" id="3.40.1800.20">
    <property type="match status" value="1"/>
</dbReference>
<evidence type="ECO:0000259" key="9">
    <source>
        <dbReference type="PROSITE" id="PS51029"/>
    </source>
</evidence>
<dbReference type="GO" id="GO:0003677">
    <property type="term" value="F:DNA binding"/>
    <property type="evidence" value="ECO:0007669"/>
    <property type="project" value="UniProtKB-ARBA"/>
</dbReference>
<reference evidence="11" key="1">
    <citation type="submission" date="2020-05" db="UniProtKB">
        <authorList>
            <consortium name="EnsemblMetazoa"/>
        </authorList>
    </citation>
    <scope>IDENTIFICATION</scope>
    <source>
        <strain evidence="11">Aabys</strain>
    </source>
</reference>
<evidence type="ECO:0000256" key="5">
    <source>
        <dbReference type="PROSITE-ProRule" id="PRU00042"/>
    </source>
</evidence>
<dbReference type="PROSITE" id="PS00028">
    <property type="entry name" value="ZINC_FINGER_C2H2_1"/>
    <property type="match status" value="8"/>
</dbReference>
<feature type="region of interest" description="Disordered" evidence="7">
    <location>
        <begin position="1059"/>
        <end position="1088"/>
    </location>
</feature>
<keyword evidence="4 6" id="KW-0862">Zinc</keyword>
<evidence type="ECO:0000313" key="11">
    <source>
        <dbReference type="EnsemblMetazoa" id="MDOA012996-PA"/>
    </source>
</evidence>
<keyword evidence="3 5" id="KW-0863">Zinc-finger</keyword>